<feature type="compositionally biased region" description="Polar residues" evidence="4">
    <location>
        <begin position="608"/>
        <end position="621"/>
    </location>
</feature>
<feature type="compositionally biased region" description="Basic and acidic residues" evidence="4">
    <location>
        <begin position="563"/>
        <end position="572"/>
    </location>
</feature>
<dbReference type="Proteomes" id="UP000838412">
    <property type="component" value="Chromosome 11"/>
</dbReference>
<feature type="compositionally biased region" description="Basic and acidic residues" evidence="4">
    <location>
        <begin position="670"/>
        <end position="681"/>
    </location>
</feature>
<feature type="compositionally biased region" description="Acidic residues" evidence="4">
    <location>
        <begin position="751"/>
        <end position="762"/>
    </location>
</feature>
<reference evidence="7" key="1">
    <citation type="submission" date="2022-01" db="EMBL/GenBank/DDBJ databases">
        <authorList>
            <person name="Braso-Vives M."/>
        </authorList>
    </citation>
    <scope>NUCLEOTIDE SEQUENCE</scope>
</reference>
<dbReference type="InterPro" id="IPR032675">
    <property type="entry name" value="LRR_dom_sf"/>
</dbReference>
<gene>
    <name evidence="7" type="primary">SLIT3</name>
    <name evidence="7" type="ORF">BLAG_LOCUS3739</name>
</gene>
<feature type="region of interest" description="Disordered" evidence="4">
    <location>
        <begin position="464"/>
        <end position="646"/>
    </location>
</feature>
<evidence type="ECO:0000256" key="3">
    <source>
        <dbReference type="ARBA" id="ARBA00022737"/>
    </source>
</evidence>
<feature type="compositionally biased region" description="Basic and acidic residues" evidence="4">
    <location>
        <begin position="527"/>
        <end position="537"/>
    </location>
</feature>
<feature type="compositionally biased region" description="Basic and acidic residues" evidence="4">
    <location>
        <begin position="921"/>
        <end position="936"/>
    </location>
</feature>
<dbReference type="AlphaFoldDB" id="A0A8J9W7K6"/>
<keyword evidence="3" id="KW-0677">Repeat</keyword>
<dbReference type="OrthoDB" id="1574204at2759"/>
<dbReference type="PANTHER" id="PTHR24366">
    <property type="entry name" value="IG(IMMUNOGLOBULIN) AND LRR(LEUCINE RICH REPEAT) DOMAINS"/>
    <property type="match status" value="1"/>
</dbReference>
<feature type="domain" description="Ig-like" evidence="6">
    <location>
        <begin position="263"/>
        <end position="366"/>
    </location>
</feature>
<dbReference type="Gene3D" id="3.80.10.10">
    <property type="entry name" value="Ribonuclease Inhibitor"/>
    <property type="match status" value="1"/>
</dbReference>
<keyword evidence="1" id="KW-0433">Leucine-rich repeat</keyword>
<accession>A0A8J9W7K6</accession>
<keyword evidence="8" id="KW-1185">Reference proteome</keyword>
<proteinExistence type="predicted"/>
<feature type="compositionally biased region" description="Basic and acidic residues" evidence="4">
    <location>
        <begin position="729"/>
        <end position="750"/>
    </location>
</feature>
<feature type="region of interest" description="Disordered" evidence="4">
    <location>
        <begin position="662"/>
        <end position="951"/>
    </location>
</feature>
<sequence length="979" mass="108236">MTTTRRGSVFALVLFVATWSGTGCTFLQSNLDCCEGNPGSNVALLTCWRSCYFRYIPAPLPPNLKQLWIRQQNITNIKAGDFPRRDILESLSIWDSNVAVLQPGAFEGLPSMTALDLRLNKIRQLEAETFKGLVLLNYINLDGNEIHHIDGKAFAGLVRLKTLGLNRNCLSSVPRGIRSTLNVELQLTENPMTSIGDVDELRHISSLRWPVAMMQMQCDCKLREMKRFLLENQHLRWHIWCVMGDISRGIRYVAWEDLRCSSPDVSLTLNNGAATGEVSFTCRTDCKKGLAFSWIAPSGDHRPPSFEYSMDYRHVSNSSCKGSPVTTWETRRMCYSVLDIPAVGRDADGKYTCQVTADHTDNASVSTVLTLRSGTGKSTRGYSPALNVSSAPEKSTRAYSPELQPTVIAVTPPTGDRGVGTETTNRPGIGLSTARLILAGLGSFCGFFLMFVVIAACVSRCKAGGAEGHHDTDEPPSDDARRGQYENDDQFSDTDEARGRQYENDDQLSDTDLARSRPYENDDQFSDTEKARTRPYENDDQFSDADGARGRHYENEDQFSDEDGARGGHYENDDQFSDSEEAKGRHYENDDQFSDDDVSKPSHRTAPGNPTSGRPGKTSSTDRLRAKRIRRRYDKRGVVKTRAMSNNKTARAVLRIVTIHAEAQAGGQYDNERKTPGRDLGESNVKTTPSAGGESDNRNQTVGHYDNDKNLKSSAQNTSMRTDDDSDSDHDYMSLPEHRATGQETGRGEEDVQCESLSEEVDPVPTSASAAESDSDHDYMSLPQNREAGRGAGHGSGEGNVKDEDKDPVSTSASAAEGSEHGYMRLPRTENADDDAHHTYVTFPGTENAGNNFDHTYMTFPDTENADDNSDQIATFPDSEDAEGQEMETKQKEGHVPDLATGLSDEQNGPGHVYVTFPESETDKGEETKFNAEDRAPAVSNLNLNSDHGDVAAHDRRAARDVGWKNWTFDKRQIGNDNK</sequence>
<feature type="compositionally biased region" description="Basic and acidic residues" evidence="4">
    <location>
        <begin position="580"/>
        <end position="589"/>
    </location>
</feature>
<dbReference type="PROSITE" id="PS51257">
    <property type="entry name" value="PROKAR_LIPOPROTEIN"/>
    <property type="match status" value="1"/>
</dbReference>
<dbReference type="InterPro" id="IPR003591">
    <property type="entry name" value="Leu-rich_rpt_typical-subtyp"/>
</dbReference>
<feature type="chain" id="PRO_5035472463" evidence="5">
    <location>
        <begin position="25"/>
        <end position="979"/>
    </location>
</feature>
<evidence type="ECO:0000256" key="2">
    <source>
        <dbReference type="ARBA" id="ARBA00022729"/>
    </source>
</evidence>
<protein>
    <submittedName>
        <fullName evidence="7">SLIT3 protein</fullName>
    </submittedName>
</protein>
<dbReference type="InterPro" id="IPR001611">
    <property type="entry name" value="Leu-rich_rpt"/>
</dbReference>
<dbReference type="SUPFAM" id="SSF52058">
    <property type="entry name" value="L domain-like"/>
    <property type="match status" value="1"/>
</dbReference>
<evidence type="ECO:0000256" key="1">
    <source>
        <dbReference type="ARBA" id="ARBA00022614"/>
    </source>
</evidence>
<evidence type="ECO:0000256" key="5">
    <source>
        <dbReference type="SAM" id="SignalP"/>
    </source>
</evidence>
<evidence type="ECO:0000256" key="4">
    <source>
        <dbReference type="SAM" id="MobiDB-lite"/>
    </source>
</evidence>
<evidence type="ECO:0000259" key="6">
    <source>
        <dbReference type="PROSITE" id="PS50835"/>
    </source>
</evidence>
<feature type="signal peptide" evidence="5">
    <location>
        <begin position="1"/>
        <end position="24"/>
    </location>
</feature>
<dbReference type="InterPro" id="IPR007110">
    <property type="entry name" value="Ig-like_dom"/>
</dbReference>
<name>A0A8J9W7K6_BRALA</name>
<feature type="compositionally biased region" description="Basic and acidic residues" evidence="4">
    <location>
        <begin position="467"/>
        <end position="485"/>
    </location>
</feature>
<evidence type="ECO:0000313" key="8">
    <source>
        <dbReference type="Proteomes" id="UP000838412"/>
    </source>
</evidence>
<feature type="compositionally biased region" description="Basic and acidic residues" evidence="4">
    <location>
        <begin position="546"/>
        <end position="555"/>
    </location>
</feature>
<keyword evidence="2 5" id="KW-0732">Signal</keyword>
<feature type="compositionally biased region" description="Basic and acidic residues" evidence="4">
    <location>
        <begin position="887"/>
        <end position="896"/>
    </location>
</feature>
<feature type="compositionally biased region" description="Basic residues" evidence="4">
    <location>
        <begin position="625"/>
        <end position="634"/>
    </location>
</feature>
<dbReference type="Pfam" id="PF13855">
    <property type="entry name" value="LRR_8"/>
    <property type="match status" value="1"/>
</dbReference>
<dbReference type="SMART" id="SM00369">
    <property type="entry name" value="LRR_TYP"/>
    <property type="match status" value="3"/>
</dbReference>
<dbReference type="PROSITE" id="PS50835">
    <property type="entry name" value="IG_LIKE"/>
    <property type="match status" value="1"/>
</dbReference>
<feature type="compositionally biased region" description="Basic and acidic residues" evidence="4">
    <location>
        <begin position="818"/>
        <end position="838"/>
    </location>
</feature>
<dbReference type="EMBL" id="OV696696">
    <property type="protein sequence ID" value="CAH1239432.1"/>
    <property type="molecule type" value="Genomic_DNA"/>
</dbReference>
<evidence type="ECO:0000313" key="7">
    <source>
        <dbReference type="EMBL" id="CAH1239432.1"/>
    </source>
</evidence>
<organism evidence="7 8">
    <name type="scientific">Branchiostoma lanceolatum</name>
    <name type="common">Common lancelet</name>
    <name type="synonym">Amphioxus lanceolatum</name>
    <dbReference type="NCBI Taxonomy" id="7740"/>
    <lineage>
        <taxon>Eukaryota</taxon>
        <taxon>Metazoa</taxon>
        <taxon>Chordata</taxon>
        <taxon>Cephalochordata</taxon>
        <taxon>Leptocardii</taxon>
        <taxon>Amphioxiformes</taxon>
        <taxon>Branchiostomatidae</taxon>
        <taxon>Branchiostoma</taxon>
    </lineage>
</organism>